<dbReference type="SUPFAM" id="SSF53649">
    <property type="entry name" value="Alkaline phosphatase-like"/>
    <property type="match status" value="1"/>
</dbReference>
<proteinExistence type="predicted"/>
<gene>
    <name evidence="1" type="ORF">Pan97_27290</name>
</gene>
<dbReference type="PROSITE" id="PS51318">
    <property type="entry name" value="TAT"/>
    <property type="match status" value="1"/>
</dbReference>
<accession>A0A518C926</accession>
<dbReference type="KEGG" id="bvo:Pan97_27290"/>
<dbReference type="EMBL" id="CP036289">
    <property type="protein sequence ID" value="QDU75694.1"/>
    <property type="molecule type" value="Genomic_DNA"/>
</dbReference>
<evidence type="ECO:0008006" key="3">
    <source>
        <dbReference type="Google" id="ProtNLM"/>
    </source>
</evidence>
<sequence length="464" mass="50961">MITRRQVLQSSAWGFGGLALGQLMASPSAASDGVLTKLHHTPKAKRVIFLFQAGGPSQLDLFDYKPLLNEKHGEQLPASVRGEQRLTGMSGNQSSIPLVGSPFKFEQHGQSGTWMSELLPHTAKMVDDISVIRSAHTEAINHGPGVTYFQTGSQIPGRPCIGSWMSYGLGSENENLPGFVVLVTKEKGGQPLAARLWGNGFLPSHHQGVQFRSGGDPVLYLNSPEGIDRTSRENALASLDQLHRMQSADALIDTRIRQYELAFRMQSSIPEVTNIGAEPDHILDMYGPDARNPGTFAANCLLARRLAEQNVRFIQLYHQGWDHHGGLPGGIKKQCQETDQPTAALLQDLKQRGMLDDTLVIWGGEFGRTDYCQGKLGPNNFGRDHHGRCFTVWMAGGGIKGGVTLGETDEYGFNIVDQPIHIHDLQATILHVMGIDHERLTFRHQGRAFRLTDVHGHVVKPILA</sequence>
<dbReference type="Gene3D" id="3.40.720.10">
    <property type="entry name" value="Alkaline Phosphatase, subunit A"/>
    <property type="match status" value="1"/>
</dbReference>
<keyword evidence="2" id="KW-1185">Reference proteome</keyword>
<dbReference type="PANTHER" id="PTHR43737:SF1">
    <property type="entry name" value="DUF1501 DOMAIN-CONTAINING PROTEIN"/>
    <property type="match status" value="1"/>
</dbReference>
<dbReference type="AlphaFoldDB" id="A0A518C926"/>
<reference evidence="2" key="1">
    <citation type="submission" date="2019-02" db="EMBL/GenBank/DDBJ databases">
        <title>Deep-cultivation of Planctomycetes and their phenomic and genomic characterization uncovers novel biology.</title>
        <authorList>
            <person name="Wiegand S."/>
            <person name="Jogler M."/>
            <person name="Boedeker C."/>
            <person name="Pinto D."/>
            <person name="Vollmers J."/>
            <person name="Rivas-Marin E."/>
            <person name="Kohn T."/>
            <person name="Peeters S.H."/>
            <person name="Heuer A."/>
            <person name="Rast P."/>
            <person name="Oberbeckmann S."/>
            <person name="Bunk B."/>
            <person name="Jeske O."/>
            <person name="Meyerdierks A."/>
            <person name="Storesund J.E."/>
            <person name="Kallscheuer N."/>
            <person name="Luecker S."/>
            <person name="Lage O.M."/>
            <person name="Pohl T."/>
            <person name="Merkel B.J."/>
            <person name="Hornburger P."/>
            <person name="Mueller R.-W."/>
            <person name="Bruemmer F."/>
            <person name="Labrenz M."/>
            <person name="Spormann A.M."/>
            <person name="Op den Camp H."/>
            <person name="Overmann J."/>
            <person name="Amann R."/>
            <person name="Jetten M.S.M."/>
            <person name="Mascher T."/>
            <person name="Medema M.H."/>
            <person name="Devos D.P."/>
            <person name="Kaster A.-K."/>
            <person name="Ovreas L."/>
            <person name="Rohde M."/>
            <person name="Galperin M.Y."/>
            <person name="Jogler C."/>
        </authorList>
    </citation>
    <scope>NUCLEOTIDE SEQUENCE [LARGE SCALE GENOMIC DNA]</scope>
    <source>
        <strain evidence="2">Pan97</strain>
    </source>
</reference>
<dbReference type="Proteomes" id="UP000318626">
    <property type="component" value="Chromosome"/>
</dbReference>
<evidence type="ECO:0000313" key="1">
    <source>
        <dbReference type="EMBL" id="QDU75694.1"/>
    </source>
</evidence>
<dbReference type="InterPro" id="IPR017850">
    <property type="entry name" value="Alkaline_phosphatase_core_sf"/>
</dbReference>
<dbReference type="OrthoDB" id="127333at2"/>
<dbReference type="InterPro" id="IPR010869">
    <property type="entry name" value="DUF1501"/>
</dbReference>
<evidence type="ECO:0000313" key="2">
    <source>
        <dbReference type="Proteomes" id="UP000318626"/>
    </source>
</evidence>
<dbReference type="PANTHER" id="PTHR43737">
    <property type="entry name" value="BLL7424 PROTEIN"/>
    <property type="match status" value="1"/>
</dbReference>
<protein>
    <recommendedName>
        <fullName evidence="3">Sulfatase</fullName>
    </recommendedName>
</protein>
<organism evidence="1 2">
    <name type="scientific">Bremerella volcania</name>
    <dbReference type="NCBI Taxonomy" id="2527984"/>
    <lineage>
        <taxon>Bacteria</taxon>
        <taxon>Pseudomonadati</taxon>
        <taxon>Planctomycetota</taxon>
        <taxon>Planctomycetia</taxon>
        <taxon>Pirellulales</taxon>
        <taxon>Pirellulaceae</taxon>
        <taxon>Bremerella</taxon>
    </lineage>
</organism>
<name>A0A518C926_9BACT</name>
<dbReference type="InterPro" id="IPR006311">
    <property type="entry name" value="TAT_signal"/>
</dbReference>
<dbReference type="Pfam" id="PF07394">
    <property type="entry name" value="DUF1501"/>
    <property type="match status" value="1"/>
</dbReference>
<dbReference type="RefSeq" id="WP_144973274.1">
    <property type="nucleotide sequence ID" value="NZ_CP036289.1"/>
</dbReference>